<dbReference type="GO" id="GO:0046872">
    <property type="term" value="F:metal ion binding"/>
    <property type="evidence" value="ECO:0007669"/>
    <property type="project" value="UniProtKB-KW"/>
</dbReference>
<sequence length="621" mass="70042">MDIVILFTLALSALTVPHVEARYDYGRDVRRALQKRQSTQPAITTGAPRINGSIPFRKEIRKLEQDHEQWTLYILALDWMQFTSQDDPYSWYRMTGIHAAPFVDYGGVHALPDGGENGYCPHVSVLFPTWHRPYLAYFEQVMYNIVQYIASLYPAGPQRIRFQQAALTFRMPYWDWAATPPYNQSVLPLSVGGDSDITADGPSGVQQIANPLFTFTFKPLDRSVFPEFPFFEWNETKRAPNPPNSPDAISNNSDVARMLDAGLRQYQTRLYNLFANSGNYSSWSNEAWIPDPTNASYDSIESLHDTIHLAAGGDSGHMAIIAYSAFDPVFFLHHANVDRIFAMWQILYNDSWVEPMMAVEPTRTMSYGASQNASTNLTPFFVNDGQFWTSDMVRDHQVFNYTYPEVASKSRSDVISAINRLYTDFSAAAMSIKHERKRYLRMEPNKRATEVFWNKGTPGGSFVNRIIKAGHYREWVANIIVNKHAMKTSFKIHVFLGSVPSDRSTWESSPDLAGSLGIFAGKMSGSDEQGRRISGTVPLTSTLVDHVYDERLQSLDSTEAEAYLRENLMIRVVISDGTVVEPSQVDGLKISIVSSNVKAAKSNTELASWGRVASHFDIYAP</sequence>
<keyword evidence="3" id="KW-0560">Oxidoreductase</keyword>
<evidence type="ECO:0000259" key="7">
    <source>
        <dbReference type="PROSITE" id="PS00498"/>
    </source>
</evidence>
<dbReference type="Gene3D" id="1.10.1280.10">
    <property type="entry name" value="Di-copper center containing domain from catechol oxidase"/>
    <property type="match status" value="1"/>
</dbReference>
<comment type="caution">
    <text evidence="8">The sequence shown here is derived from an EMBL/GenBank/DDBJ whole genome shotgun (WGS) entry which is preliminary data.</text>
</comment>
<keyword evidence="4" id="KW-0503">Monooxygenase</keyword>
<proteinExistence type="predicted"/>
<comment type="cofactor">
    <cofactor evidence="1">
        <name>Cu(2+)</name>
        <dbReference type="ChEBI" id="CHEBI:29036"/>
    </cofactor>
</comment>
<dbReference type="Pfam" id="PF18132">
    <property type="entry name" value="Tyrosinase_C"/>
    <property type="match status" value="1"/>
</dbReference>
<dbReference type="AlphaFoldDB" id="A0AAW0QFG3"/>
<keyword evidence="5" id="KW-0732">Signal</keyword>
<organism evidence="8 9">
    <name type="scientific">Apiospora kogelbergensis</name>
    <dbReference type="NCBI Taxonomy" id="1337665"/>
    <lineage>
        <taxon>Eukaryota</taxon>
        <taxon>Fungi</taxon>
        <taxon>Dikarya</taxon>
        <taxon>Ascomycota</taxon>
        <taxon>Pezizomycotina</taxon>
        <taxon>Sordariomycetes</taxon>
        <taxon>Xylariomycetidae</taxon>
        <taxon>Amphisphaeriales</taxon>
        <taxon>Apiosporaceae</taxon>
        <taxon>Apiospora</taxon>
    </lineage>
</organism>
<evidence type="ECO:0000256" key="4">
    <source>
        <dbReference type="ARBA" id="ARBA00023033"/>
    </source>
</evidence>
<evidence type="ECO:0000259" key="6">
    <source>
        <dbReference type="PROSITE" id="PS00497"/>
    </source>
</evidence>
<dbReference type="InterPro" id="IPR041640">
    <property type="entry name" value="Tyrosinase_C"/>
</dbReference>
<dbReference type="PROSITE" id="PS00497">
    <property type="entry name" value="TYROSINASE_1"/>
    <property type="match status" value="1"/>
</dbReference>
<dbReference type="InterPro" id="IPR050316">
    <property type="entry name" value="Tyrosinase/Hemocyanin"/>
</dbReference>
<evidence type="ECO:0000313" key="9">
    <source>
        <dbReference type="Proteomes" id="UP001392437"/>
    </source>
</evidence>
<reference evidence="8 9" key="1">
    <citation type="submission" date="2023-01" db="EMBL/GenBank/DDBJ databases">
        <title>Analysis of 21 Apiospora genomes using comparative genomics revels a genus with tremendous synthesis potential of carbohydrate active enzymes and secondary metabolites.</title>
        <authorList>
            <person name="Sorensen T."/>
        </authorList>
    </citation>
    <scope>NUCLEOTIDE SEQUENCE [LARGE SCALE GENOMIC DNA]</scope>
    <source>
        <strain evidence="8 9">CBS 117206</strain>
    </source>
</reference>
<dbReference type="InterPro" id="IPR002227">
    <property type="entry name" value="Tyrosinase_Cu-bd"/>
</dbReference>
<feature type="domain" description="Tyrosinase copper-binding" evidence="7">
    <location>
        <begin position="327"/>
        <end position="338"/>
    </location>
</feature>
<feature type="chain" id="PRO_5043822064" description="Tyrosinase copper-binding domain-containing protein" evidence="5">
    <location>
        <begin position="22"/>
        <end position="621"/>
    </location>
</feature>
<evidence type="ECO:0000256" key="3">
    <source>
        <dbReference type="ARBA" id="ARBA00023002"/>
    </source>
</evidence>
<dbReference type="GO" id="GO:0004497">
    <property type="term" value="F:monooxygenase activity"/>
    <property type="evidence" value="ECO:0007669"/>
    <property type="project" value="UniProtKB-KW"/>
</dbReference>
<evidence type="ECO:0000256" key="5">
    <source>
        <dbReference type="SAM" id="SignalP"/>
    </source>
</evidence>
<dbReference type="Proteomes" id="UP001392437">
    <property type="component" value="Unassembled WGS sequence"/>
</dbReference>
<name>A0AAW0QFG3_9PEZI</name>
<dbReference type="Pfam" id="PF00264">
    <property type="entry name" value="Tyrosinase"/>
    <property type="match status" value="1"/>
</dbReference>
<evidence type="ECO:0000256" key="1">
    <source>
        <dbReference type="ARBA" id="ARBA00001973"/>
    </source>
</evidence>
<dbReference type="PROSITE" id="PS00498">
    <property type="entry name" value="TYROSINASE_2"/>
    <property type="match status" value="1"/>
</dbReference>
<dbReference type="Gene3D" id="2.60.310.20">
    <property type="match status" value="1"/>
</dbReference>
<keyword evidence="2" id="KW-0479">Metal-binding</keyword>
<evidence type="ECO:0000313" key="8">
    <source>
        <dbReference type="EMBL" id="KAK8095487.1"/>
    </source>
</evidence>
<keyword evidence="9" id="KW-1185">Reference proteome</keyword>
<dbReference type="EMBL" id="JAQQWP010000011">
    <property type="protein sequence ID" value="KAK8095487.1"/>
    <property type="molecule type" value="Genomic_DNA"/>
</dbReference>
<evidence type="ECO:0000256" key="2">
    <source>
        <dbReference type="ARBA" id="ARBA00022723"/>
    </source>
</evidence>
<dbReference type="SUPFAM" id="SSF48056">
    <property type="entry name" value="Di-copper centre-containing domain"/>
    <property type="match status" value="1"/>
</dbReference>
<dbReference type="PANTHER" id="PTHR11474">
    <property type="entry name" value="TYROSINASE FAMILY MEMBER"/>
    <property type="match status" value="1"/>
</dbReference>
<feature type="signal peptide" evidence="5">
    <location>
        <begin position="1"/>
        <end position="21"/>
    </location>
</feature>
<accession>A0AAW0QFG3</accession>
<dbReference type="PANTHER" id="PTHR11474:SF32">
    <property type="entry name" value="TYROSINASE"/>
    <property type="match status" value="1"/>
</dbReference>
<feature type="domain" description="Tyrosinase copper-binding" evidence="6">
    <location>
        <begin position="122"/>
        <end position="139"/>
    </location>
</feature>
<dbReference type="PRINTS" id="PR00092">
    <property type="entry name" value="TYROSINASE"/>
</dbReference>
<gene>
    <name evidence="8" type="ORF">PG999_013509</name>
</gene>
<protein>
    <recommendedName>
        <fullName evidence="6 7">Tyrosinase copper-binding domain-containing protein</fullName>
    </recommendedName>
</protein>
<dbReference type="InterPro" id="IPR008922">
    <property type="entry name" value="Di-copper_centre_dom_sf"/>
</dbReference>